<organism evidence="2 3">
    <name type="scientific">Tissierella simiarum</name>
    <dbReference type="NCBI Taxonomy" id="2841534"/>
    <lineage>
        <taxon>Bacteria</taxon>
        <taxon>Bacillati</taxon>
        <taxon>Bacillota</taxon>
        <taxon>Tissierellia</taxon>
        <taxon>Tissierellales</taxon>
        <taxon>Tissierellaceae</taxon>
        <taxon>Tissierella</taxon>
    </lineage>
</organism>
<keyword evidence="1" id="KW-0812">Transmembrane</keyword>
<protein>
    <submittedName>
        <fullName evidence="2">Uncharacterized protein</fullName>
    </submittedName>
</protein>
<feature type="transmembrane region" description="Helical" evidence="1">
    <location>
        <begin position="84"/>
        <end position="106"/>
    </location>
</feature>
<evidence type="ECO:0000256" key="1">
    <source>
        <dbReference type="SAM" id="Phobius"/>
    </source>
</evidence>
<keyword evidence="1" id="KW-0472">Membrane</keyword>
<accession>A0ABS6E349</accession>
<dbReference type="RefSeq" id="WP_216517087.1">
    <property type="nucleotide sequence ID" value="NZ_JAHLPM010000003.1"/>
</dbReference>
<dbReference type="EMBL" id="JAHLPM010000003">
    <property type="protein sequence ID" value="MBU5437202.1"/>
    <property type="molecule type" value="Genomic_DNA"/>
</dbReference>
<feature type="transmembrane region" description="Helical" evidence="1">
    <location>
        <begin position="35"/>
        <end position="55"/>
    </location>
</feature>
<dbReference type="Proteomes" id="UP000749471">
    <property type="component" value="Unassembled WGS sequence"/>
</dbReference>
<name>A0ABS6E349_9FIRM</name>
<proteinExistence type="predicted"/>
<sequence length="142" mass="16985">MTRLNIDEIIENNERYYLFFPEEVYRKHSFVFKELFKFLTIETMLMAILVTLTSINNEYIKRTDQLIFSTKTGRNLLRCKFRSSILASILAFIILASITFTVHFIVFNYSNMLDVPVTSILFAYWQDISKKEDIRIIYKRII</sequence>
<reference evidence="2 3" key="1">
    <citation type="submission" date="2021-06" db="EMBL/GenBank/DDBJ databases">
        <authorList>
            <person name="Sun Q."/>
            <person name="Li D."/>
        </authorList>
    </citation>
    <scope>NUCLEOTIDE SEQUENCE [LARGE SCALE GENOMIC DNA]</scope>
    <source>
        <strain evidence="2 3">MSJ-40</strain>
    </source>
</reference>
<evidence type="ECO:0000313" key="3">
    <source>
        <dbReference type="Proteomes" id="UP000749471"/>
    </source>
</evidence>
<keyword evidence="3" id="KW-1185">Reference proteome</keyword>
<gene>
    <name evidence="2" type="ORF">KQI42_04225</name>
</gene>
<keyword evidence="1" id="KW-1133">Transmembrane helix</keyword>
<evidence type="ECO:0000313" key="2">
    <source>
        <dbReference type="EMBL" id="MBU5437202.1"/>
    </source>
</evidence>
<comment type="caution">
    <text evidence="2">The sequence shown here is derived from an EMBL/GenBank/DDBJ whole genome shotgun (WGS) entry which is preliminary data.</text>
</comment>